<dbReference type="KEGG" id="jre:108997242"/>
<evidence type="ECO:0000313" key="1">
    <source>
        <dbReference type="Proteomes" id="UP000235220"/>
    </source>
</evidence>
<name>A0A2I4FBF0_JUGRE</name>
<sequence length="431" mass="49915">MDRKMNNIEDDHQELSHLFVSLREKLERIPSISSDCCIFRVPKRLRELNEKAYTPRVVSIGPLHHDNEGLRAMEVPKLHYLKNFLLRTNASMEDYLNLLKGREERLRNSYGEPIKLTSNDFLEMILVDAAFVIEVMLQYHSPNKANYNGYHFILGNRLLIKDVKYDMLLLENQLPFFILEELFLKARIIIPPEHDERLSLIRLTHHVFETQAYLEGVGQPLGKICLSEIEHFVHFIRICHLPQTLPPKGKLRTVSIPSATQLHQTGVKFKVASTGNLYDLRFKNGVLEIPHFRVRGSTESLFGNLIAFEQCRFDANYISDYLFVMDRLIETREDVELLVRNGIIESKLLDSKGVVTFIKHLVPGTIMRSREFYFTDVCEDLNAHCNVLWNKWKVTLREDYFSSPWAVLSLTAAATLLLLTSIQTVCSIISL</sequence>
<dbReference type="STRING" id="51240.A0A2I4FBF0"/>
<dbReference type="RefSeq" id="XP_018828971.1">
    <property type="nucleotide sequence ID" value="XM_018973426.2"/>
</dbReference>
<reference evidence="2 3" key="1">
    <citation type="submission" date="2025-04" db="UniProtKB">
        <authorList>
            <consortium name="RefSeq"/>
        </authorList>
    </citation>
    <scope>IDENTIFICATION</scope>
    <source>
        <tissue evidence="2 3">Leaves</tissue>
    </source>
</reference>
<dbReference type="Gramene" id="Jr11_11340_p1">
    <property type="protein sequence ID" value="cds.Jr11_11340_p1"/>
    <property type="gene ID" value="Jr11_11340"/>
</dbReference>
<gene>
    <name evidence="2 3" type="primary">LOC108997242</name>
</gene>
<evidence type="ECO:0000313" key="2">
    <source>
        <dbReference type="RefSeq" id="XP_018828971.1"/>
    </source>
</evidence>
<keyword evidence="1" id="KW-1185">Reference proteome</keyword>
<protein>
    <submittedName>
        <fullName evidence="2 3">UPF0481 protein At3g02645</fullName>
    </submittedName>
</protein>
<accession>A0A2I4FBF0</accession>
<dbReference type="PANTHER" id="PTHR31170:SF25">
    <property type="entry name" value="BNAA09G04570D PROTEIN"/>
    <property type="match status" value="1"/>
</dbReference>
<dbReference type="OrthoDB" id="672127at2759"/>
<dbReference type="RefSeq" id="XP_018828973.1">
    <property type="nucleotide sequence ID" value="XM_018973428.2"/>
</dbReference>
<proteinExistence type="predicted"/>
<dbReference type="Pfam" id="PF03140">
    <property type="entry name" value="DUF247"/>
    <property type="match status" value="1"/>
</dbReference>
<dbReference type="Proteomes" id="UP000235220">
    <property type="component" value="Chromosome 11"/>
</dbReference>
<dbReference type="AlphaFoldDB" id="A0A2I4FBF0"/>
<dbReference type="InterPro" id="IPR004158">
    <property type="entry name" value="DUF247_pln"/>
</dbReference>
<dbReference type="GeneID" id="108997242"/>
<dbReference type="PANTHER" id="PTHR31170">
    <property type="entry name" value="BNAC04G53230D PROTEIN"/>
    <property type="match status" value="1"/>
</dbReference>
<evidence type="ECO:0000313" key="3">
    <source>
        <dbReference type="RefSeq" id="XP_018828973.1"/>
    </source>
</evidence>
<organism evidence="1 2">
    <name type="scientific">Juglans regia</name>
    <name type="common">English walnut</name>
    <dbReference type="NCBI Taxonomy" id="51240"/>
    <lineage>
        <taxon>Eukaryota</taxon>
        <taxon>Viridiplantae</taxon>
        <taxon>Streptophyta</taxon>
        <taxon>Embryophyta</taxon>
        <taxon>Tracheophyta</taxon>
        <taxon>Spermatophyta</taxon>
        <taxon>Magnoliopsida</taxon>
        <taxon>eudicotyledons</taxon>
        <taxon>Gunneridae</taxon>
        <taxon>Pentapetalae</taxon>
        <taxon>rosids</taxon>
        <taxon>fabids</taxon>
        <taxon>Fagales</taxon>
        <taxon>Juglandaceae</taxon>
        <taxon>Juglans</taxon>
    </lineage>
</organism>